<feature type="region of interest" description="Disordered" evidence="2">
    <location>
        <begin position="95"/>
        <end position="344"/>
    </location>
</feature>
<reference evidence="3 4" key="1">
    <citation type="journal article" date="2016" name="Genome Biol. Evol.">
        <title>Divergent and convergent evolution of fungal pathogenicity.</title>
        <authorList>
            <person name="Shang Y."/>
            <person name="Xiao G."/>
            <person name="Zheng P."/>
            <person name="Cen K."/>
            <person name="Zhan S."/>
            <person name="Wang C."/>
        </authorList>
    </citation>
    <scope>NUCLEOTIDE SEQUENCE [LARGE SCALE GENOMIC DNA]</scope>
    <source>
        <strain evidence="3 4">ARSEF 7405</strain>
    </source>
</reference>
<dbReference type="VEuPathDB" id="FungiDB:AAP_03160"/>
<dbReference type="OrthoDB" id="5367584at2759"/>
<dbReference type="Proteomes" id="UP000242877">
    <property type="component" value="Unassembled WGS sequence"/>
</dbReference>
<feature type="compositionally biased region" description="Polar residues" evidence="2">
    <location>
        <begin position="121"/>
        <end position="132"/>
    </location>
</feature>
<sequence>MNYSSPLKVLSPSERNSRTPRSAAQESGSISISPATSVKHNDFKTSISHIDLENQVPETMDKPPNYTFEDFLSEDDNDLAYGVRESSPFLEIPNNAARSLRNTPRRPMSERNPPAALGETSVKNDGSTTPTAKASDVDFGMETIPEINSDFHSHTPINGPAQALGGSCPDQPFTNLDNVDVKLSESSPQQSDALDRSGVRPDFHASTDARDEEHGSAQAQEAQDDDLSSLSAFSAVPHAQVSNFEPRQSSAAKRSLDSSQSPKKKTKHSPESSPQTAVTPPRQHEVNTVFEATPTANRSSSDLMNFTPKGLSPDPASGRGGALRNDHQSEYTPISPNKDTMATHTPSKASLIDCDMSALSPRSIPTITPRELESMRSSFLSEIATLKATLDDRDAEVSNLTGALSDTEKRLGDALDELRGESTRREALETERAEWEGRSAEMEKELADLRCDLEEDAREKERMLSVIKEFEETKSNLELRLKGLEAKLASTKTHEDLDTGKESMENMVTKAHMEKEIQDQVQKKLSLENEKLKAANSSTTGGAVSLTAASDNTIRSENHTQELQERLDTLQKEFCSLKNEYDSLKNQLELERIEKGELVAAVDEWLALQQEETVSTPESKRPRSTRDEEEQNDPDSRQEQPQSKRRRSTPVSDEKERDRGEQRQPQSPQAQNQQRSVSRESNSSISHTDNRHRPVQAGPTIGKTPATSRIARFAPSDASANSSSGSAIARPRSLAGPAPRMSRFGLQASASVSSGLNNPKNSNNSGANSTSTSRISGPAPSGNAASSRSGIMGSIERMGMGMGAGSRARGGHQSHRANGN</sequence>
<feature type="compositionally biased region" description="Polar residues" evidence="2">
    <location>
        <begin position="240"/>
        <end position="261"/>
    </location>
</feature>
<feature type="compositionally biased region" description="Basic and acidic residues" evidence="2">
    <location>
        <begin position="652"/>
        <end position="662"/>
    </location>
</feature>
<gene>
    <name evidence="3" type="ORF">AAP_03160</name>
</gene>
<feature type="compositionally biased region" description="Basic and acidic residues" evidence="2">
    <location>
        <begin position="193"/>
        <end position="215"/>
    </location>
</feature>
<dbReference type="EMBL" id="AZGZ01000012">
    <property type="protein sequence ID" value="KZZ91941.1"/>
    <property type="molecule type" value="Genomic_DNA"/>
</dbReference>
<feature type="compositionally biased region" description="Polar residues" evidence="2">
    <location>
        <begin position="294"/>
        <end position="304"/>
    </location>
</feature>
<feature type="compositionally biased region" description="Low complexity" evidence="2">
    <location>
        <begin position="753"/>
        <end position="790"/>
    </location>
</feature>
<name>A0A167YYZ5_9EURO</name>
<accession>A0A167YYZ5</accession>
<feature type="compositionally biased region" description="Polar residues" evidence="2">
    <location>
        <begin position="330"/>
        <end position="344"/>
    </location>
</feature>
<evidence type="ECO:0000256" key="2">
    <source>
        <dbReference type="SAM" id="MobiDB-lite"/>
    </source>
</evidence>
<keyword evidence="4" id="KW-1185">Reference proteome</keyword>
<feature type="compositionally biased region" description="Low complexity" evidence="2">
    <location>
        <begin position="663"/>
        <end position="686"/>
    </location>
</feature>
<keyword evidence="1" id="KW-0175">Coiled coil</keyword>
<feature type="region of interest" description="Disordered" evidence="2">
    <location>
        <begin position="1"/>
        <end position="46"/>
    </location>
</feature>
<feature type="compositionally biased region" description="Basic residues" evidence="2">
    <location>
        <begin position="809"/>
        <end position="820"/>
    </location>
</feature>
<dbReference type="AlphaFoldDB" id="A0A167YYZ5"/>
<feature type="compositionally biased region" description="Low complexity" evidence="2">
    <location>
        <begin position="714"/>
        <end position="729"/>
    </location>
</feature>
<evidence type="ECO:0000313" key="4">
    <source>
        <dbReference type="Proteomes" id="UP000242877"/>
    </source>
</evidence>
<protein>
    <submittedName>
        <fullName evidence="3">Uncharacterized protein</fullName>
    </submittedName>
</protein>
<proteinExistence type="predicted"/>
<evidence type="ECO:0000256" key="1">
    <source>
        <dbReference type="SAM" id="Coils"/>
    </source>
</evidence>
<comment type="caution">
    <text evidence="3">The sequence shown here is derived from an EMBL/GenBank/DDBJ whole genome shotgun (WGS) entry which is preliminary data.</text>
</comment>
<evidence type="ECO:0000313" key="3">
    <source>
        <dbReference type="EMBL" id="KZZ91941.1"/>
    </source>
</evidence>
<feature type="compositionally biased region" description="Polar residues" evidence="2">
    <location>
        <begin position="19"/>
        <end position="46"/>
    </location>
</feature>
<organism evidence="3 4">
    <name type="scientific">Ascosphaera apis ARSEF 7405</name>
    <dbReference type="NCBI Taxonomy" id="392613"/>
    <lineage>
        <taxon>Eukaryota</taxon>
        <taxon>Fungi</taxon>
        <taxon>Dikarya</taxon>
        <taxon>Ascomycota</taxon>
        <taxon>Pezizomycotina</taxon>
        <taxon>Eurotiomycetes</taxon>
        <taxon>Eurotiomycetidae</taxon>
        <taxon>Onygenales</taxon>
        <taxon>Ascosphaeraceae</taxon>
        <taxon>Ascosphaera</taxon>
    </lineage>
</organism>
<feature type="region of interest" description="Disordered" evidence="2">
    <location>
        <begin position="610"/>
        <end position="820"/>
    </location>
</feature>
<feature type="coiled-coil region" evidence="1">
    <location>
        <begin position="425"/>
        <end position="573"/>
    </location>
</feature>